<dbReference type="RefSeq" id="WP_210683459.1">
    <property type="nucleotide sequence ID" value="NZ_JAGMWN010000012.1"/>
</dbReference>
<sequence length="741" mass="80281">MARSVSFEVYYMQNGRWQIHARFEAADRDDAIEEAKRLDSGAFSAACVVREAFDSATNTASESVIYHTPTMKAKPPVSFITSGAVDSGKMAGGKSRGPALAAPAGSAAANAADDARKRIDAAKKKRAERLDRQKRGARSAQKRGGRDQPLASVPARRAKRQDVDLPRLTLWIALAFMAACLVGTAVGVLAFHGLRWLASTGVSLERTFSQTVLIGSWVIGWAFTFFPMLRKALDDSRPGTPGEDALEPLAPESAKPAKKPPGRKDAATASLAAEAEALRGMEEEEPSAAHEEDEPDEPGDPREALDALARDVLDALEAERRSHGEDAPLIEEGEDMPAPSSVGAAEEAVTTMPDRTEPSDLDKNTNLPPNSATDRPSEPPAENAPPSTPRPGHPAEEGAAAVKAGLSRLVREAQGLYGRTLIQDSYLRFGLILFLAGAAETFARRSGVTQRQLVEMLAAEIERLGASKQHARGFAANIDEYLLDQRYFDMYAAGRSGGLRISKGTNEDSGLERAVETWRRPAEARQTTRQERGGAQPESKHFDTDPRRKARGDDTPLGFVAVLFTDIVDSTNLQQRNGDKWMMNVVRAHNDIVREALTRFRGQEIKHTGDGIMASFPDVVAAAEGALAMQDGFARFSEMMPDLAFTVRVGLSAGEPIHESGDIFGTPVNLAARVMSKAGAGQIAVSGIVEEMCRDQAMKFVELGRFQLKGFQKPQPIFRLTRPRRRPRDPTAGKRATAVVR</sequence>
<evidence type="ECO:0000259" key="3">
    <source>
        <dbReference type="PROSITE" id="PS50125"/>
    </source>
</evidence>
<dbReference type="PANTHER" id="PTHR43081">
    <property type="entry name" value="ADENYLATE CYCLASE, TERMINAL-DIFFERENTIATION SPECIFIC-RELATED"/>
    <property type="match status" value="1"/>
</dbReference>
<reference evidence="4" key="1">
    <citation type="submission" date="2021-04" db="EMBL/GenBank/DDBJ databases">
        <authorList>
            <person name="Zhang D.-C."/>
        </authorList>
    </citation>
    <scope>NUCLEOTIDE SEQUENCE</scope>
    <source>
        <strain evidence="4">CGMCC 1.15697</strain>
    </source>
</reference>
<evidence type="ECO:0000313" key="5">
    <source>
        <dbReference type="Proteomes" id="UP000672602"/>
    </source>
</evidence>
<comment type="caution">
    <text evidence="4">The sequence shown here is derived from an EMBL/GenBank/DDBJ whole genome shotgun (WGS) entry which is preliminary data.</text>
</comment>
<dbReference type="CDD" id="cd07302">
    <property type="entry name" value="CHD"/>
    <property type="match status" value="1"/>
</dbReference>
<dbReference type="AlphaFoldDB" id="A0A8J7S5H5"/>
<feature type="region of interest" description="Disordered" evidence="1">
    <location>
        <begin position="88"/>
        <end position="107"/>
    </location>
</feature>
<accession>A0A8J7S5H5</accession>
<protein>
    <recommendedName>
        <fullName evidence="3">Guanylate cyclase domain-containing protein</fullName>
    </recommendedName>
</protein>
<name>A0A8J7S5H5_9PROT</name>
<feature type="domain" description="Guanylate cyclase" evidence="3">
    <location>
        <begin position="561"/>
        <end position="675"/>
    </location>
</feature>
<feature type="compositionally biased region" description="Polar residues" evidence="1">
    <location>
        <begin position="364"/>
        <end position="374"/>
    </location>
</feature>
<dbReference type="Pfam" id="PF00211">
    <property type="entry name" value="Guanylate_cyc"/>
    <property type="match status" value="1"/>
</dbReference>
<proteinExistence type="predicted"/>
<feature type="transmembrane region" description="Helical" evidence="2">
    <location>
        <begin position="168"/>
        <end position="191"/>
    </location>
</feature>
<feature type="compositionally biased region" description="Basic and acidic residues" evidence="1">
    <location>
        <begin position="354"/>
        <end position="363"/>
    </location>
</feature>
<dbReference type="PROSITE" id="PS50125">
    <property type="entry name" value="GUANYLATE_CYCLASE_2"/>
    <property type="match status" value="1"/>
</dbReference>
<dbReference type="EMBL" id="JAGMWN010000012">
    <property type="protein sequence ID" value="MBP5858868.1"/>
    <property type="molecule type" value="Genomic_DNA"/>
</dbReference>
<keyword evidence="2" id="KW-1133">Transmembrane helix</keyword>
<gene>
    <name evidence="4" type="ORF">KAJ83_17750</name>
</gene>
<evidence type="ECO:0000256" key="1">
    <source>
        <dbReference type="SAM" id="MobiDB-lite"/>
    </source>
</evidence>
<feature type="region of interest" description="Disordered" evidence="1">
    <location>
        <begin position="722"/>
        <end position="741"/>
    </location>
</feature>
<feature type="region of interest" description="Disordered" evidence="1">
    <location>
        <begin position="123"/>
        <end position="158"/>
    </location>
</feature>
<evidence type="ECO:0000313" key="4">
    <source>
        <dbReference type="EMBL" id="MBP5858868.1"/>
    </source>
</evidence>
<feature type="compositionally biased region" description="Pro residues" evidence="1">
    <location>
        <begin position="378"/>
        <end position="392"/>
    </location>
</feature>
<feature type="region of interest" description="Disordered" evidence="1">
    <location>
        <begin position="235"/>
        <end position="302"/>
    </location>
</feature>
<dbReference type="GO" id="GO:0006171">
    <property type="term" value="P:cAMP biosynthetic process"/>
    <property type="evidence" value="ECO:0007669"/>
    <property type="project" value="TreeGrafter"/>
</dbReference>
<keyword evidence="5" id="KW-1185">Reference proteome</keyword>
<dbReference type="InterPro" id="IPR001054">
    <property type="entry name" value="A/G_cyclase"/>
</dbReference>
<dbReference type="SMART" id="SM00044">
    <property type="entry name" value="CYCc"/>
    <property type="match status" value="1"/>
</dbReference>
<dbReference type="GO" id="GO:0035556">
    <property type="term" value="P:intracellular signal transduction"/>
    <property type="evidence" value="ECO:0007669"/>
    <property type="project" value="InterPro"/>
</dbReference>
<dbReference type="Proteomes" id="UP000672602">
    <property type="component" value="Unassembled WGS sequence"/>
</dbReference>
<evidence type="ECO:0000256" key="2">
    <source>
        <dbReference type="SAM" id="Phobius"/>
    </source>
</evidence>
<dbReference type="InterPro" id="IPR029787">
    <property type="entry name" value="Nucleotide_cyclase"/>
</dbReference>
<dbReference type="InterPro" id="IPR050697">
    <property type="entry name" value="Adenylyl/Guanylyl_Cyclase_3/4"/>
</dbReference>
<dbReference type="SUPFAM" id="SSF55073">
    <property type="entry name" value="Nucleotide cyclase"/>
    <property type="match status" value="1"/>
</dbReference>
<dbReference type="GO" id="GO:0004016">
    <property type="term" value="F:adenylate cyclase activity"/>
    <property type="evidence" value="ECO:0007669"/>
    <property type="project" value="UniProtKB-ARBA"/>
</dbReference>
<feature type="region of interest" description="Disordered" evidence="1">
    <location>
        <begin position="512"/>
        <end position="553"/>
    </location>
</feature>
<dbReference type="PANTHER" id="PTHR43081:SF19">
    <property type="entry name" value="PH-SENSITIVE ADENYLATE CYCLASE RV1264"/>
    <property type="match status" value="1"/>
</dbReference>
<feature type="compositionally biased region" description="Acidic residues" evidence="1">
    <location>
        <begin position="282"/>
        <end position="298"/>
    </location>
</feature>
<organism evidence="4 5">
    <name type="scientific">Marivibrio halodurans</name>
    <dbReference type="NCBI Taxonomy" id="2039722"/>
    <lineage>
        <taxon>Bacteria</taxon>
        <taxon>Pseudomonadati</taxon>
        <taxon>Pseudomonadota</taxon>
        <taxon>Alphaproteobacteria</taxon>
        <taxon>Rhodospirillales</taxon>
        <taxon>Rhodospirillaceae</taxon>
        <taxon>Marivibrio</taxon>
    </lineage>
</organism>
<feature type="transmembrane region" description="Helical" evidence="2">
    <location>
        <begin position="211"/>
        <end position="229"/>
    </location>
</feature>
<feature type="compositionally biased region" description="Basic and acidic residues" evidence="1">
    <location>
        <begin position="123"/>
        <end position="134"/>
    </location>
</feature>
<keyword evidence="2" id="KW-0472">Membrane</keyword>
<keyword evidence="2" id="KW-0812">Transmembrane</keyword>
<dbReference type="Gene3D" id="3.30.70.1230">
    <property type="entry name" value="Nucleotide cyclase"/>
    <property type="match status" value="1"/>
</dbReference>
<feature type="region of interest" description="Disordered" evidence="1">
    <location>
        <begin position="322"/>
        <end position="400"/>
    </location>
</feature>